<name>A0A5B7DKW3_PORTR</name>
<gene>
    <name evidence="2" type="ORF">E2C01_014645</name>
</gene>
<keyword evidence="3" id="KW-1185">Reference proteome</keyword>
<sequence>MTSTREQQHWRGWVEHGSRVGQAARGAVTVRDADAKTSSPKKDDISQSSKLSVECVCRQQRNGNGVSLLLFATSQQRLPNTRSRHKCDSERCL</sequence>
<feature type="compositionally biased region" description="Basic and acidic residues" evidence="1">
    <location>
        <begin position="1"/>
        <end position="18"/>
    </location>
</feature>
<reference evidence="2 3" key="1">
    <citation type="submission" date="2019-05" db="EMBL/GenBank/DDBJ databases">
        <title>Another draft genome of Portunus trituberculatus and its Hox gene families provides insights of decapod evolution.</title>
        <authorList>
            <person name="Jeong J.-H."/>
            <person name="Song I."/>
            <person name="Kim S."/>
            <person name="Choi T."/>
            <person name="Kim D."/>
            <person name="Ryu S."/>
            <person name="Kim W."/>
        </authorList>
    </citation>
    <scope>NUCLEOTIDE SEQUENCE [LARGE SCALE GENOMIC DNA]</scope>
    <source>
        <tissue evidence="2">Muscle</tissue>
    </source>
</reference>
<dbReference type="Proteomes" id="UP000324222">
    <property type="component" value="Unassembled WGS sequence"/>
</dbReference>
<evidence type="ECO:0000313" key="2">
    <source>
        <dbReference type="EMBL" id="MPC21654.1"/>
    </source>
</evidence>
<organism evidence="2 3">
    <name type="scientific">Portunus trituberculatus</name>
    <name type="common">Swimming crab</name>
    <name type="synonym">Neptunus trituberculatus</name>
    <dbReference type="NCBI Taxonomy" id="210409"/>
    <lineage>
        <taxon>Eukaryota</taxon>
        <taxon>Metazoa</taxon>
        <taxon>Ecdysozoa</taxon>
        <taxon>Arthropoda</taxon>
        <taxon>Crustacea</taxon>
        <taxon>Multicrustacea</taxon>
        <taxon>Malacostraca</taxon>
        <taxon>Eumalacostraca</taxon>
        <taxon>Eucarida</taxon>
        <taxon>Decapoda</taxon>
        <taxon>Pleocyemata</taxon>
        <taxon>Brachyura</taxon>
        <taxon>Eubrachyura</taxon>
        <taxon>Portunoidea</taxon>
        <taxon>Portunidae</taxon>
        <taxon>Portuninae</taxon>
        <taxon>Portunus</taxon>
    </lineage>
</organism>
<protein>
    <submittedName>
        <fullName evidence="2">Uncharacterized protein</fullName>
    </submittedName>
</protein>
<evidence type="ECO:0000256" key="1">
    <source>
        <dbReference type="SAM" id="MobiDB-lite"/>
    </source>
</evidence>
<evidence type="ECO:0000313" key="3">
    <source>
        <dbReference type="Proteomes" id="UP000324222"/>
    </source>
</evidence>
<feature type="region of interest" description="Disordered" evidence="1">
    <location>
        <begin position="1"/>
        <end position="49"/>
    </location>
</feature>
<comment type="caution">
    <text evidence="2">The sequence shown here is derived from an EMBL/GenBank/DDBJ whole genome shotgun (WGS) entry which is preliminary data.</text>
</comment>
<proteinExistence type="predicted"/>
<feature type="compositionally biased region" description="Basic and acidic residues" evidence="1">
    <location>
        <begin position="31"/>
        <end position="45"/>
    </location>
</feature>
<accession>A0A5B7DKW3</accession>
<dbReference type="AlphaFoldDB" id="A0A5B7DKW3"/>
<dbReference type="EMBL" id="VSRR010001000">
    <property type="protein sequence ID" value="MPC21654.1"/>
    <property type="molecule type" value="Genomic_DNA"/>
</dbReference>